<gene>
    <name evidence="1" type="ORF">CPLFYP93_00622</name>
</gene>
<proteinExistence type="predicted"/>
<dbReference type="AlphaFoldDB" id="A0A6N2ZJY0"/>
<evidence type="ECO:0000313" key="1">
    <source>
        <dbReference type="EMBL" id="VYT79804.1"/>
    </source>
</evidence>
<sequence>MPKVMVEKEALEFDRKLYSSRRVFEQSNYDTYLKAYRWF</sequence>
<name>A0A6N2ZJY0_9CLOT</name>
<organism evidence="1">
    <name type="scientific">Clostridium paraputrificum</name>
    <dbReference type="NCBI Taxonomy" id="29363"/>
    <lineage>
        <taxon>Bacteria</taxon>
        <taxon>Bacillati</taxon>
        <taxon>Bacillota</taxon>
        <taxon>Clostridia</taxon>
        <taxon>Eubacteriales</taxon>
        <taxon>Clostridiaceae</taxon>
        <taxon>Clostridium</taxon>
    </lineage>
</organism>
<accession>A0A6N2ZJY0</accession>
<reference evidence="1" key="1">
    <citation type="submission" date="2019-11" db="EMBL/GenBank/DDBJ databases">
        <authorList>
            <person name="Feng L."/>
        </authorList>
    </citation>
    <scope>NUCLEOTIDE SEQUENCE</scope>
    <source>
        <strain evidence="1">CParaputrificumLFYP93</strain>
    </source>
</reference>
<dbReference type="EMBL" id="CACRTV010000021">
    <property type="protein sequence ID" value="VYT79804.1"/>
    <property type="molecule type" value="Genomic_DNA"/>
</dbReference>
<protein>
    <submittedName>
        <fullName evidence="1">Uncharacterized protein</fullName>
    </submittedName>
</protein>